<organism evidence="2 3">
    <name type="scientific">Nibricoccus aquaticus</name>
    <dbReference type="NCBI Taxonomy" id="2576891"/>
    <lineage>
        <taxon>Bacteria</taxon>
        <taxon>Pseudomonadati</taxon>
        <taxon>Verrucomicrobiota</taxon>
        <taxon>Opitutia</taxon>
        <taxon>Opitutales</taxon>
        <taxon>Opitutaceae</taxon>
        <taxon>Nibricoccus</taxon>
    </lineage>
</organism>
<keyword evidence="1" id="KW-0732">Signal</keyword>
<dbReference type="AlphaFoldDB" id="A0A290QHH3"/>
<evidence type="ECO:0000256" key="1">
    <source>
        <dbReference type="SAM" id="SignalP"/>
    </source>
</evidence>
<proteinExistence type="predicted"/>
<gene>
    <name evidence="2" type="ORF">CMV30_07480</name>
</gene>
<dbReference type="Proteomes" id="UP000217265">
    <property type="component" value="Chromosome"/>
</dbReference>
<feature type="signal peptide" evidence="1">
    <location>
        <begin position="1"/>
        <end position="17"/>
    </location>
</feature>
<keyword evidence="3" id="KW-1185">Reference proteome</keyword>
<reference evidence="2 3" key="1">
    <citation type="submission" date="2017-09" db="EMBL/GenBank/DDBJ databases">
        <title>Complete genome sequence of Verrucomicrobial strain HZ-65, isolated from freshwater.</title>
        <authorList>
            <person name="Choi A."/>
        </authorList>
    </citation>
    <scope>NUCLEOTIDE SEQUENCE [LARGE SCALE GENOMIC DNA]</scope>
    <source>
        <strain evidence="2 3">HZ-65</strain>
    </source>
</reference>
<sequence length="359" mass="38516">MKFLPVWFLLSVLSLVAVEPGVVVPAKPATAAVPVKGENEESGRFVFRLTPKSFQREPVLDFNVLTEMTVEGRKLVAPTPEAPVYCVIEGGGMRESGDISATVKPPSAEAVRQLVMRALAKRNYRESGEGGPAPALVIVYHWGTHESPAYVNESGMEATTAPTDGDASDLMLRVLGDVQKRKILIDRAALVGGMKFALELNAVLNDESAFRRANDAATSSADAIGMSSMEVTGLMSPFHRFVERDGKTQRLVEESFGGLYYVVISAFEYASVAASKPVLLWRTKMSVNSAGVSLTESVRPLIAAGADLIGKETDGGILLSRKISRSGSVKIGEAEVEEYIDAEKPATERAAKSAEPVKK</sequence>
<name>A0A290QHH3_9BACT</name>
<feature type="chain" id="PRO_5012900083" evidence="1">
    <location>
        <begin position="18"/>
        <end position="359"/>
    </location>
</feature>
<dbReference type="EMBL" id="CP023344">
    <property type="protein sequence ID" value="ATC63801.1"/>
    <property type="molecule type" value="Genomic_DNA"/>
</dbReference>
<evidence type="ECO:0000313" key="2">
    <source>
        <dbReference type="EMBL" id="ATC63801.1"/>
    </source>
</evidence>
<protein>
    <submittedName>
        <fullName evidence="2">Uncharacterized protein</fullName>
    </submittedName>
</protein>
<dbReference type="RefSeq" id="WP_096055433.1">
    <property type="nucleotide sequence ID" value="NZ_CP023344.1"/>
</dbReference>
<evidence type="ECO:0000313" key="3">
    <source>
        <dbReference type="Proteomes" id="UP000217265"/>
    </source>
</evidence>
<dbReference type="OrthoDB" id="195879at2"/>
<dbReference type="KEGG" id="vbh:CMV30_07480"/>
<accession>A0A290QHH3</accession>